<sequence>MHNNLFLNRLLINTNDHKVAYDEKFMRGINIINGDNSSGKSTISHFIFYVLGGYFNDWVKEAKRCREVLAEVEMNRNVFTLRRGININVETGKGNPTESIYIYWGPMAEALLVPAHDWQKFNYNTTAERKSFSNVFLKNLICQL</sequence>
<name>A0A916U204_9SPHI</name>
<organism evidence="2 3">
    <name type="scientific">Pedobacter quisquiliarum</name>
    <dbReference type="NCBI Taxonomy" id="1834438"/>
    <lineage>
        <taxon>Bacteria</taxon>
        <taxon>Pseudomonadati</taxon>
        <taxon>Bacteroidota</taxon>
        <taxon>Sphingobacteriia</taxon>
        <taxon>Sphingobacteriales</taxon>
        <taxon>Sphingobacteriaceae</taxon>
        <taxon>Pedobacter</taxon>
    </lineage>
</organism>
<dbReference type="GO" id="GO:0006302">
    <property type="term" value="P:double-strand break repair"/>
    <property type="evidence" value="ECO:0007669"/>
    <property type="project" value="InterPro"/>
</dbReference>
<proteinExistence type="predicted"/>
<reference evidence="2" key="1">
    <citation type="journal article" date="2014" name="Int. J. Syst. Evol. Microbiol.">
        <title>Complete genome sequence of Corynebacterium casei LMG S-19264T (=DSM 44701T), isolated from a smear-ripened cheese.</title>
        <authorList>
            <consortium name="US DOE Joint Genome Institute (JGI-PGF)"/>
            <person name="Walter F."/>
            <person name="Albersmeier A."/>
            <person name="Kalinowski J."/>
            <person name="Ruckert C."/>
        </authorList>
    </citation>
    <scope>NUCLEOTIDE SEQUENCE</scope>
    <source>
        <strain evidence="2">CGMCC 1.15343</strain>
    </source>
</reference>
<reference evidence="2" key="2">
    <citation type="submission" date="2020-09" db="EMBL/GenBank/DDBJ databases">
        <authorList>
            <person name="Sun Q."/>
            <person name="Zhou Y."/>
        </authorList>
    </citation>
    <scope>NUCLEOTIDE SEQUENCE</scope>
    <source>
        <strain evidence="2">CGMCC 1.15343</strain>
    </source>
</reference>
<dbReference type="Pfam" id="PF13476">
    <property type="entry name" value="AAA_23"/>
    <property type="match status" value="1"/>
</dbReference>
<dbReference type="EMBL" id="BMIL01000002">
    <property type="protein sequence ID" value="GGC55291.1"/>
    <property type="molecule type" value="Genomic_DNA"/>
</dbReference>
<feature type="domain" description="Rad50/SbcC-type AAA" evidence="1">
    <location>
        <begin position="25"/>
        <end position="94"/>
    </location>
</feature>
<dbReference type="InterPro" id="IPR038729">
    <property type="entry name" value="Rad50/SbcC_AAA"/>
</dbReference>
<accession>A0A916U204</accession>
<evidence type="ECO:0000313" key="2">
    <source>
        <dbReference type="EMBL" id="GGC55291.1"/>
    </source>
</evidence>
<dbReference type="Gene3D" id="3.40.50.300">
    <property type="entry name" value="P-loop containing nucleotide triphosphate hydrolases"/>
    <property type="match status" value="1"/>
</dbReference>
<dbReference type="SUPFAM" id="SSF52540">
    <property type="entry name" value="P-loop containing nucleoside triphosphate hydrolases"/>
    <property type="match status" value="1"/>
</dbReference>
<comment type="caution">
    <text evidence="2">The sequence shown here is derived from an EMBL/GenBank/DDBJ whole genome shotgun (WGS) entry which is preliminary data.</text>
</comment>
<protein>
    <recommendedName>
        <fullName evidence="1">Rad50/SbcC-type AAA domain-containing protein</fullName>
    </recommendedName>
</protein>
<gene>
    <name evidence="2" type="ORF">GCM10011387_06140</name>
</gene>
<keyword evidence="3" id="KW-1185">Reference proteome</keyword>
<dbReference type="GO" id="GO:0016887">
    <property type="term" value="F:ATP hydrolysis activity"/>
    <property type="evidence" value="ECO:0007669"/>
    <property type="project" value="InterPro"/>
</dbReference>
<evidence type="ECO:0000259" key="1">
    <source>
        <dbReference type="Pfam" id="PF13476"/>
    </source>
</evidence>
<dbReference type="Proteomes" id="UP000651668">
    <property type="component" value="Unassembled WGS sequence"/>
</dbReference>
<dbReference type="InterPro" id="IPR027417">
    <property type="entry name" value="P-loop_NTPase"/>
</dbReference>
<dbReference type="AlphaFoldDB" id="A0A916U204"/>
<dbReference type="RefSeq" id="WP_229663494.1">
    <property type="nucleotide sequence ID" value="NZ_BMIL01000002.1"/>
</dbReference>
<evidence type="ECO:0000313" key="3">
    <source>
        <dbReference type="Proteomes" id="UP000651668"/>
    </source>
</evidence>